<dbReference type="AlphaFoldDB" id="A0A4R9LPZ5"/>
<keyword evidence="2" id="KW-1185">Reference proteome</keyword>
<evidence type="ECO:0000313" key="1">
    <source>
        <dbReference type="EMBL" id="TGN10046.1"/>
    </source>
</evidence>
<organism evidence="1 2">
    <name type="scientific">Leptospira ilyithenensis</name>
    <dbReference type="NCBI Taxonomy" id="2484901"/>
    <lineage>
        <taxon>Bacteria</taxon>
        <taxon>Pseudomonadati</taxon>
        <taxon>Spirochaetota</taxon>
        <taxon>Spirochaetia</taxon>
        <taxon>Leptospirales</taxon>
        <taxon>Leptospiraceae</taxon>
        <taxon>Leptospira</taxon>
    </lineage>
</organism>
<gene>
    <name evidence="1" type="ORF">EHS11_10820</name>
</gene>
<proteinExistence type="predicted"/>
<accession>A0A4R9LPZ5</accession>
<dbReference type="Proteomes" id="UP000298264">
    <property type="component" value="Unassembled WGS sequence"/>
</dbReference>
<protein>
    <submittedName>
        <fullName evidence="1">Uncharacterized protein</fullName>
    </submittedName>
</protein>
<reference evidence="1" key="1">
    <citation type="journal article" date="2019" name="PLoS Negl. Trop. Dis.">
        <title>Revisiting the worldwide diversity of Leptospira species in the environment.</title>
        <authorList>
            <person name="Vincent A.T."/>
            <person name="Schiettekatte O."/>
            <person name="Bourhy P."/>
            <person name="Veyrier F.J."/>
            <person name="Picardeau M."/>
        </authorList>
    </citation>
    <scope>NUCLEOTIDE SEQUENCE [LARGE SCALE GENOMIC DNA]</scope>
    <source>
        <strain evidence="1">201400974</strain>
    </source>
</reference>
<sequence>MERKEEKIQNQVKQIKIVSRLSFAKRATKVKPSGKLYTRKGKKSLPETLPTSPFLNLYTLHHS</sequence>
<name>A0A4R9LPZ5_9LEPT</name>
<dbReference type="OrthoDB" id="9855925at2"/>
<comment type="caution">
    <text evidence="1">The sequence shown here is derived from an EMBL/GenBank/DDBJ whole genome shotgun (WGS) entry which is preliminary data.</text>
</comment>
<evidence type="ECO:0000313" key="2">
    <source>
        <dbReference type="Proteomes" id="UP000298264"/>
    </source>
</evidence>
<dbReference type="EMBL" id="RQHV01000049">
    <property type="protein sequence ID" value="TGN10046.1"/>
    <property type="molecule type" value="Genomic_DNA"/>
</dbReference>